<dbReference type="InterPro" id="IPR051313">
    <property type="entry name" value="Bact_iron-sidero_bind"/>
</dbReference>
<proteinExistence type="inferred from homology"/>
<gene>
    <name evidence="6" type="ORF">GCM10023203_45800</name>
</gene>
<organism evidence="6 7">
    <name type="scientific">Actinomycetospora straminea</name>
    <dbReference type="NCBI Taxonomy" id="663607"/>
    <lineage>
        <taxon>Bacteria</taxon>
        <taxon>Bacillati</taxon>
        <taxon>Actinomycetota</taxon>
        <taxon>Actinomycetes</taxon>
        <taxon>Pseudonocardiales</taxon>
        <taxon>Pseudonocardiaceae</taxon>
        <taxon>Actinomycetospora</taxon>
    </lineage>
</organism>
<evidence type="ECO:0000256" key="2">
    <source>
        <dbReference type="ARBA" id="ARBA00008814"/>
    </source>
</evidence>
<dbReference type="CDD" id="cd01146">
    <property type="entry name" value="FhuD"/>
    <property type="match status" value="1"/>
</dbReference>
<accession>A0ABP9F1H4</accession>
<evidence type="ECO:0000256" key="3">
    <source>
        <dbReference type="ARBA" id="ARBA00022448"/>
    </source>
</evidence>
<dbReference type="Pfam" id="PF01497">
    <property type="entry name" value="Peripla_BP_2"/>
    <property type="match status" value="1"/>
</dbReference>
<keyword evidence="4" id="KW-0732">Signal</keyword>
<dbReference type="PANTHER" id="PTHR30532">
    <property type="entry name" value="IRON III DICITRATE-BINDING PERIPLASMIC PROTEIN"/>
    <property type="match status" value="1"/>
</dbReference>
<evidence type="ECO:0000313" key="6">
    <source>
        <dbReference type="EMBL" id="GAA4887721.1"/>
    </source>
</evidence>
<dbReference type="PROSITE" id="PS50983">
    <property type="entry name" value="FE_B12_PBP"/>
    <property type="match status" value="1"/>
</dbReference>
<keyword evidence="3" id="KW-0813">Transport</keyword>
<evidence type="ECO:0000259" key="5">
    <source>
        <dbReference type="PROSITE" id="PS50983"/>
    </source>
</evidence>
<comment type="caution">
    <text evidence="6">The sequence shown here is derived from an EMBL/GenBank/DDBJ whole genome shotgun (WGS) entry which is preliminary data.</text>
</comment>
<evidence type="ECO:0000313" key="7">
    <source>
        <dbReference type="Proteomes" id="UP001500457"/>
    </source>
</evidence>
<dbReference type="Proteomes" id="UP001500457">
    <property type="component" value="Unassembled WGS sequence"/>
</dbReference>
<reference evidence="7" key="1">
    <citation type="journal article" date="2019" name="Int. J. Syst. Evol. Microbiol.">
        <title>The Global Catalogue of Microorganisms (GCM) 10K type strain sequencing project: providing services to taxonomists for standard genome sequencing and annotation.</title>
        <authorList>
            <consortium name="The Broad Institute Genomics Platform"/>
            <consortium name="The Broad Institute Genome Sequencing Center for Infectious Disease"/>
            <person name="Wu L."/>
            <person name="Ma J."/>
        </authorList>
    </citation>
    <scope>NUCLEOTIDE SEQUENCE [LARGE SCALE GENOMIC DNA]</scope>
    <source>
        <strain evidence="7">JCM 17983</strain>
    </source>
</reference>
<dbReference type="Gene3D" id="3.40.50.1980">
    <property type="entry name" value="Nitrogenase molybdenum iron protein domain"/>
    <property type="match status" value="2"/>
</dbReference>
<sequence>MSLPSDTIWSSSIHGEHMTRLAPRLLGALAAVLALVLAGCGSGGDQQAAAPAAPGFPVTIGHAYGQTTIPDRPQRVVTVGYNDADFVLALGVVPVGVRQSIGAFDSATRPWAQQALNGQRPEVVGSDELDIERIASLQPDVIIGLYSYMDQATYDRLSQIAPTLADPVKDVAAPWQEQTRITGRALGVPERAEQAVADVERRFADARTANPQFAGKNVSVTLVAASEFYSLGRDDLRTQVFTGLGLGVPPTTETLSSELIGRLDAQGIAVVGVPPQVALGNPVFANLGATRADRVAFLGEESSPVAGALGFSSPLSLPYLLDQITPELARVYATTP</sequence>
<feature type="domain" description="Fe/B12 periplasmic-binding" evidence="5">
    <location>
        <begin position="75"/>
        <end position="332"/>
    </location>
</feature>
<comment type="similarity">
    <text evidence="2">Belongs to the bacterial solute-binding protein 8 family.</text>
</comment>
<keyword evidence="7" id="KW-1185">Reference proteome</keyword>
<name>A0ABP9F1H4_9PSEU</name>
<dbReference type="EMBL" id="BAABHQ010000015">
    <property type="protein sequence ID" value="GAA4887721.1"/>
    <property type="molecule type" value="Genomic_DNA"/>
</dbReference>
<dbReference type="SUPFAM" id="SSF53807">
    <property type="entry name" value="Helical backbone' metal receptor"/>
    <property type="match status" value="1"/>
</dbReference>
<protein>
    <submittedName>
        <fullName evidence="6">Iron-siderophore ABC transporter substrate-binding protein</fullName>
    </submittedName>
</protein>
<comment type="subcellular location">
    <subcellularLocation>
        <location evidence="1">Cell envelope</location>
    </subcellularLocation>
</comment>
<dbReference type="InterPro" id="IPR002491">
    <property type="entry name" value="ABC_transptr_periplasmic_BD"/>
</dbReference>
<evidence type="ECO:0000256" key="1">
    <source>
        <dbReference type="ARBA" id="ARBA00004196"/>
    </source>
</evidence>
<dbReference type="PANTHER" id="PTHR30532:SF24">
    <property type="entry name" value="FERRIC ENTEROBACTIN-BINDING PERIPLASMIC PROTEIN FEPB"/>
    <property type="match status" value="1"/>
</dbReference>
<evidence type="ECO:0000256" key="4">
    <source>
        <dbReference type="ARBA" id="ARBA00022729"/>
    </source>
</evidence>